<protein>
    <submittedName>
        <fullName evidence="10">Response regulator</fullName>
    </submittedName>
</protein>
<dbReference type="InterPro" id="IPR004017">
    <property type="entry name" value="Cys_rich_dom"/>
</dbReference>
<dbReference type="GO" id="GO:0051539">
    <property type="term" value="F:4 iron, 4 sulfur cluster binding"/>
    <property type="evidence" value="ECO:0007669"/>
    <property type="project" value="UniProtKB-KW"/>
</dbReference>
<keyword evidence="5" id="KW-0408">Iron</keyword>
<feature type="domain" description="Response regulatory" evidence="8">
    <location>
        <begin position="448"/>
        <end position="565"/>
    </location>
</feature>
<dbReference type="InterPro" id="IPR009051">
    <property type="entry name" value="Helical_ferredxn"/>
</dbReference>
<dbReference type="SUPFAM" id="SSF46548">
    <property type="entry name" value="alpha-helical ferredoxin"/>
    <property type="match status" value="1"/>
</dbReference>
<dbReference type="InterPro" id="IPR017896">
    <property type="entry name" value="4Fe4S_Fe-S-bd"/>
</dbReference>
<feature type="modified residue" description="4-aspartylphosphate" evidence="7">
    <location>
        <position position="497"/>
    </location>
</feature>
<dbReference type="GO" id="GO:0046872">
    <property type="term" value="F:metal ion binding"/>
    <property type="evidence" value="ECO:0007669"/>
    <property type="project" value="UniProtKB-KW"/>
</dbReference>
<dbReference type="InterPro" id="IPR011006">
    <property type="entry name" value="CheY-like_superfamily"/>
</dbReference>
<organism evidence="10 11">
    <name type="scientific">Candidatus Abyssobacteria bacterium SURF_17</name>
    <dbReference type="NCBI Taxonomy" id="2093361"/>
    <lineage>
        <taxon>Bacteria</taxon>
        <taxon>Pseudomonadati</taxon>
        <taxon>Candidatus Hydrogenedentota</taxon>
        <taxon>Candidatus Abyssobacteria</taxon>
    </lineage>
</organism>
<dbReference type="EMBL" id="QZKI01000038">
    <property type="protein sequence ID" value="RJP72818.1"/>
    <property type="molecule type" value="Genomic_DNA"/>
</dbReference>
<reference evidence="10 11" key="1">
    <citation type="journal article" date="2017" name="ISME J.">
        <title>Energy and carbon metabolisms in a deep terrestrial subsurface fluid microbial community.</title>
        <authorList>
            <person name="Momper L."/>
            <person name="Jungbluth S.P."/>
            <person name="Lee M.D."/>
            <person name="Amend J.P."/>
        </authorList>
    </citation>
    <scope>NUCLEOTIDE SEQUENCE [LARGE SCALE GENOMIC DNA]</scope>
    <source>
        <strain evidence="10">SURF_17</strain>
    </source>
</reference>
<evidence type="ECO:0000256" key="6">
    <source>
        <dbReference type="ARBA" id="ARBA00023014"/>
    </source>
</evidence>
<dbReference type="PROSITE" id="PS00198">
    <property type="entry name" value="4FE4S_FER_1"/>
    <property type="match status" value="1"/>
</dbReference>
<dbReference type="PROSITE" id="PS50110">
    <property type="entry name" value="RESPONSE_REGULATORY"/>
    <property type="match status" value="1"/>
</dbReference>
<name>A0A419F2Z6_9BACT</name>
<dbReference type="GO" id="GO:0000160">
    <property type="term" value="P:phosphorelay signal transduction system"/>
    <property type="evidence" value="ECO:0007669"/>
    <property type="project" value="InterPro"/>
</dbReference>
<dbReference type="Pfam" id="PF02754">
    <property type="entry name" value="CCG"/>
    <property type="match status" value="1"/>
</dbReference>
<sequence length="572" mass="64164">MGMQRSYKCERVIERLHKKVNRQVVASLEACVHCGMCTDQCHYVLANPGDVTYMPSYKADKLRKFFKAHIDWTGRTFPWWVSARSLYTDQELEELKDTVFGKCTNCRRCSINCPMGVDMATFNRMARGLLVSVGVMPEGVAVVAKDQWEIGNQMGVLREDYIDTLTWMEEELQAEHNDPAIKIPIDKMDCDVVYSINPREVKYDPRTIADAALIFHVAGENWTMASEGWDMTNFGLFNGDDDLGGAVARRCYEATENLRGKKLVISECGHGYRSTRCEGQNWGQKDIPFAMESSVITMLRYIKEGRIKVDKTTNTEPVTYHDSCNNARSCGMTEEPRELLNLVCTDFREMHPNRAENFCCTGGGGAMSMSEYTPRRLKSAAVKAAQLKATGAKCVVTSCHNCVDGLTDLIRHYELGMKVTQLVNLVANALIIPERRHAAAVGGLEGYKILLADDEPDTLAYFETVLADHGAQVILATDGDEALDLARKEKPDLITLDLSMPGRDGGEVFEILRKDPVLSQTKVCIITGKPELRRLIYDRPVPPPEGYLTKPVSEDDLMLNVRKVLEHTHHES</sequence>
<evidence type="ECO:0000256" key="4">
    <source>
        <dbReference type="ARBA" id="ARBA00022982"/>
    </source>
</evidence>
<dbReference type="Gene3D" id="3.40.50.2300">
    <property type="match status" value="1"/>
</dbReference>
<evidence type="ECO:0000259" key="9">
    <source>
        <dbReference type="PROSITE" id="PS51379"/>
    </source>
</evidence>
<evidence type="ECO:0000256" key="3">
    <source>
        <dbReference type="ARBA" id="ARBA00022723"/>
    </source>
</evidence>
<keyword evidence="3" id="KW-0479">Metal-binding</keyword>
<evidence type="ECO:0000256" key="7">
    <source>
        <dbReference type="PROSITE-ProRule" id="PRU00169"/>
    </source>
</evidence>
<dbReference type="Gene3D" id="1.10.1060.10">
    <property type="entry name" value="Alpha-helical ferredoxin"/>
    <property type="match status" value="1"/>
</dbReference>
<dbReference type="SUPFAM" id="SSF52172">
    <property type="entry name" value="CheY-like"/>
    <property type="match status" value="1"/>
</dbReference>
<dbReference type="GO" id="GO:0016491">
    <property type="term" value="F:oxidoreductase activity"/>
    <property type="evidence" value="ECO:0007669"/>
    <property type="project" value="UniProtKB-ARBA"/>
</dbReference>
<keyword evidence="1" id="KW-0813">Transport</keyword>
<accession>A0A419F2Z6</accession>
<keyword evidence="7" id="KW-0597">Phosphoprotein</keyword>
<keyword evidence="2" id="KW-0004">4Fe-4S</keyword>
<evidence type="ECO:0000313" key="10">
    <source>
        <dbReference type="EMBL" id="RJP72818.1"/>
    </source>
</evidence>
<dbReference type="PANTHER" id="PTHR43551:SF1">
    <property type="entry name" value="HETERODISULFIDE REDUCTASE"/>
    <property type="match status" value="1"/>
</dbReference>
<evidence type="ECO:0000256" key="5">
    <source>
        <dbReference type="ARBA" id="ARBA00023004"/>
    </source>
</evidence>
<dbReference type="PANTHER" id="PTHR43551">
    <property type="entry name" value="FUMARATE REDUCTASE IRON-SULFUR SUBUNIT"/>
    <property type="match status" value="1"/>
</dbReference>
<dbReference type="Pfam" id="PF00072">
    <property type="entry name" value="Response_reg"/>
    <property type="match status" value="1"/>
</dbReference>
<dbReference type="AlphaFoldDB" id="A0A419F2Z6"/>
<comment type="caution">
    <text evidence="10">The sequence shown here is derived from an EMBL/GenBank/DDBJ whole genome shotgun (WGS) entry which is preliminary data.</text>
</comment>
<dbReference type="InterPro" id="IPR017900">
    <property type="entry name" value="4Fe4S_Fe_S_CS"/>
</dbReference>
<evidence type="ECO:0000313" key="11">
    <source>
        <dbReference type="Proteomes" id="UP000285961"/>
    </source>
</evidence>
<dbReference type="PROSITE" id="PS51379">
    <property type="entry name" value="4FE4S_FER_2"/>
    <property type="match status" value="1"/>
</dbReference>
<feature type="domain" description="4Fe-4S ferredoxin-type" evidence="9">
    <location>
        <begin position="22"/>
        <end position="51"/>
    </location>
</feature>
<proteinExistence type="predicted"/>
<dbReference type="Pfam" id="PF13183">
    <property type="entry name" value="Fer4_8"/>
    <property type="match status" value="1"/>
</dbReference>
<dbReference type="SMART" id="SM00448">
    <property type="entry name" value="REC"/>
    <property type="match status" value="1"/>
</dbReference>
<evidence type="ECO:0000256" key="2">
    <source>
        <dbReference type="ARBA" id="ARBA00022485"/>
    </source>
</evidence>
<evidence type="ECO:0000259" key="8">
    <source>
        <dbReference type="PROSITE" id="PS50110"/>
    </source>
</evidence>
<gene>
    <name evidence="10" type="ORF">C4532_05365</name>
</gene>
<keyword evidence="4" id="KW-0249">Electron transport</keyword>
<dbReference type="InterPro" id="IPR001789">
    <property type="entry name" value="Sig_transdc_resp-reg_receiver"/>
</dbReference>
<dbReference type="Proteomes" id="UP000285961">
    <property type="component" value="Unassembled WGS sequence"/>
</dbReference>
<keyword evidence="6" id="KW-0411">Iron-sulfur</keyword>
<evidence type="ECO:0000256" key="1">
    <source>
        <dbReference type="ARBA" id="ARBA00022448"/>
    </source>
</evidence>